<comment type="caution">
    <text evidence="2">The sequence shown here is derived from an EMBL/GenBank/DDBJ whole genome shotgun (WGS) entry which is preliminary data.</text>
</comment>
<keyword evidence="3" id="KW-1185">Reference proteome</keyword>
<protein>
    <submittedName>
        <fullName evidence="2">Peptidoglycan/LPS O-acetylase OafA/YrhL</fullName>
    </submittedName>
</protein>
<feature type="transmembrane region" description="Helical" evidence="1">
    <location>
        <begin position="7"/>
        <end position="26"/>
    </location>
</feature>
<proteinExistence type="predicted"/>
<keyword evidence="1" id="KW-0812">Transmembrane</keyword>
<reference evidence="2 3" key="1">
    <citation type="submission" date="2020-08" db="EMBL/GenBank/DDBJ databases">
        <title>Genomic Encyclopedia of Type Strains, Phase IV (KMG-IV): sequencing the most valuable type-strain genomes for metagenomic binning, comparative biology and taxonomic classification.</title>
        <authorList>
            <person name="Goeker M."/>
        </authorList>
    </citation>
    <scope>NUCLEOTIDE SEQUENCE [LARGE SCALE GENOMIC DNA]</scope>
    <source>
        <strain evidence="2 3">DSM 25799</strain>
    </source>
</reference>
<feature type="transmembrane region" description="Helical" evidence="1">
    <location>
        <begin position="67"/>
        <end position="85"/>
    </location>
</feature>
<dbReference type="EMBL" id="JACHHK010000002">
    <property type="protein sequence ID" value="MBB5182446.1"/>
    <property type="molecule type" value="Genomic_DNA"/>
</dbReference>
<organism evidence="2 3">
    <name type="scientific">Catenisphaera adipataccumulans</name>
    <dbReference type="NCBI Taxonomy" id="700500"/>
    <lineage>
        <taxon>Bacteria</taxon>
        <taxon>Bacillati</taxon>
        <taxon>Bacillota</taxon>
        <taxon>Erysipelotrichia</taxon>
        <taxon>Erysipelotrichales</taxon>
        <taxon>Erysipelotrichaceae</taxon>
        <taxon>Catenisphaera</taxon>
    </lineage>
</organism>
<dbReference type="AlphaFoldDB" id="A0A7W8CW66"/>
<keyword evidence="1" id="KW-0472">Membrane</keyword>
<feature type="transmembrane region" description="Helical" evidence="1">
    <location>
        <begin position="91"/>
        <end position="108"/>
    </location>
</feature>
<keyword evidence="1" id="KW-1133">Transmembrane helix</keyword>
<evidence type="ECO:0000313" key="2">
    <source>
        <dbReference type="EMBL" id="MBB5182446.1"/>
    </source>
</evidence>
<accession>A0A7W8CW66</accession>
<dbReference type="Proteomes" id="UP000539953">
    <property type="component" value="Unassembled WGS sequence"/>
</dbReference>
<sequence>MNILRRIASLFIMLRGCLLFLAVYLMVTRLGSNWGQELLAAVQGFFFMVLGVWGVQLKDPDRTFKWAAATLAVGLICMMIGLINYGTEGLAEYLVFNIALPLVVMYCIKNQKEPA</sequence>
<name>A0A7W8CW66_9FIRM</name>
<feature type="transmembrane region" description="Helical" evidence="1">
    <location>
        <begin position="38"/>
        <end position="55"/>
    </location>
</feature>
<gene>
    <name evidence="2" type="ORF">HNQ47_000465</name>
</gene>
<evidence type="ECO:0000256" key="1">
    <source>
        <dbReference type="SAM" id="Phobius"/>
    </source>
</evidence>
<dbReference type="RefSeq" id="WP_183327151.1">
    <property type="nucleotide sequence ID" value="NZ_JACHHK010000002.1"/>
</dbReference>
<evidence type="ECO:0000313" key="3">
    <source>
        <dbReference type="Proteomes" id="UP000539953"/>
    </source>
</evidence>